<keyword evidence="3" id="KW-0862">Zinc</keyword>
<keyword evidence="7" id="KW-1185">Reference proteome</keyword>
<dbReference type="RefSeq" id="XP_033654270.1">
    <property type="nucleotide sequence ID" value="XM_033795551.1"/>
</dbReference>
<evidence type="ECO:0000256" key="1">
    <source>
        <dbReference type="ARBA" id="ARBA00005495"/>
    </source>
</evidence>
<keyword evidence="2" id="KW-0479">Metal-binding</keyword>
<dbReference type="PROSITE" id="PS51891">
    <property type="entry name" value="CENP_V_GFA"/>
    <property type="match status" value="1"/>
</dbReference>
<keyword evidence="4" id="KW-0456">Lyase</keyword>
<dbReference type="Proteomes" id="UP000800097">
    <property type="component" value="Unassembled WGS sequence"/>
</dbReference>
<protein>
    <submittedName>
        <fullName evidence="6">DUF636 domain protein</fullName>
    </submittedName>
</protein>
<sequence length="143" mass="15554">MAKQGGCICRNVRFILEGDPVVKALCHCTDCRKITGKQALSPCSTYSTNVLYPDGQFKVTQGTPKQYSKIADSGKRIVIYFCGDCGSSMWRETESSPGIKVVAVGTLDDFDALEQAKPVAELFAPSRPSWIPAVEGAEQRQAM</sequence>
<name>A0A6A6JJH4_WESOR</name>
<evidence type="ECO:0000256" key="2">
    <source>
        <dbReference type="ARBA" id="ARBA00022723"/>
    </source>
</evidence>
<dbReference type="Gene3D" id="3.90.1590.10">
    <property type="entry name" value="glutathione-dependent formaldehyde- activating enzyme (gfa)"/>
    <property type="match status" value="1"/>
</dbReference>
<dbReference type="PANTHER" id="PTHR33337:SF30">
    <property type="entry name" value="DUF636 DOMAIN PROTEIN (AFU_ORTHOLOGUE AFUA_1G03180)"/>
    <property type="match status" value="1"/>
</dbReference>
<dbReference type="AlphaFoldDB" id="A0A6A6JJH4"/>
<evidence type="ECO:0000313" key="6">
    <source>
        <dbReference type="EMBL" id="KAF2276731.1"/>
    </source>
</evidence>
<dbReference type="Pfam" id="PF04828">
    <property type="entry name" value="GFA"/>
    <property type="match status" value="1"/>
</dbReference>
<dbReference type="EMBL" id="ML986492">
    <property type="protein sequence ID" value="KAF2276731.1"/>
    <property type="molecule type" value="Genomic_DNA"/>
</dbReference>
<evidence type="ECO:0000256" key="3">
    <source>
        <dbReference type="ARBA" id="ARBA00022833"/>
    </source>
</evidence>
<dbReference type="OrthoDB" id="406544at2759"/>
<evidence type="ECO:0000256" key="4">
    <source>
        <dbReference type="ARBA" id="ARBA00023239"/>
    </source>
</evidence>
<accession>A0A6A6JJH4</accession>
<dbReference type="InterPro" id="IPR011057">
    <property type="entry name" value="Mss4-like_sf"/>
</dbReference>
<dbReference type="InterPro" id="IPR006913">
    <property type="entry name" value="CENP-V/GFA"/>
</dbReference>
<reference evidence="6" key="1">
    <citation type="journal article" date="2020" name="Stud. Mycol.">
        <title>101 Dothideomycetes genomes: a test case for predicting lifestyles and emergence of pathogens.</title>
        <authorList>
            <person name="Haridas S."/>
            <person name="Albert R."/>
            <person name="Binder M."/>
            <person name="Bloem J."/>
            <person name="Labutti K."/>
            <person name="Salamov A."/>
            <person name="Andreopoulos B."/>
            <person name="Baker S."/>
            <person name="Barry K."/>
            <person name="Bills G."/>
            <person name="Bluhm B."/>
            <person name="Cannon C."/>
            <person name="Castanera R."/>
            <person name="Culley D."/>
            <person name="Daum C."/>
            <person name="Ezra D."/>
            <person name="Gonzalez J."/>
            <person name="Henrissat B."/>
            <person name="Kuo A."/>
            <person name="Liang C."/>
            <person name="Lipzen A."/>
            <person name="Lutzoni F."/>
            <person name="Magnuson J."/>
            <person name="Mondo S."/>
            <person name="Nolan M."/>
            <person name="Ohm R."/>
            <person name="Pangilinan J."/>
            <person name="Park H.-J."/>
            <person name="Ramirez L."/>
            <person name="Alfaro M."/>
            <person name="Sun H."/>
            <person name="Tritt A."/>
            <person name="Yoshinaga Y."/>
            <person name="Zwiers L.-H."/>
            <person name="Turgeon B."/>
            <person name="Goodwin S."/>
            <person name="Spatafora J."/>
            <person name="Crous P."/>
            <person name="Grigoriev I."/>
        </authorList>
    </citation>
    <scope>NUCLEOTIDE SEQUENCE</scope>
    <source>
        <strain evidence="6">CBS 379.55</strain>
    </source>
</reference>
<gene>
    <name evidence="6" type="ORF">EI97DRAFT_376353</name>
</gene>
<dbReference type="PANTHER" id="PTHR33337">
    <property type="entry name" value="GFA DOMAIN-CONTAINING PROTEIN"/>
    <property type="match status" value="1"/>
</dbReference>
<dbReference type="SUPFAM" id="SSF51316">
    <property type="entry name" value="Mss4-like"/>
    <property type="match status" value="1"/>
</dbReference>
<organism evidence="6 7">
    <name type="scientific">Westerdykella ornata</name>
    <dbReference type="NCBI Taxonomy" id="318751"/>
    <lineage>
        <taxon>Eukaryota</taxon>
        <taxon>Fungi</taxon>
        <taxon>Dikarya</taxon>
        <taxon>Ascomycota</taxon>
        <taxon>Pezizomycotina</taxon>
        <taxon>Dothideomycetes</taxon>
        <taxon>Pleosporomycetidae</taxon>
        <taxon>Pleosporales</taxon>
        <taxon>Sporormiaceae</taxon>
        <taxon>Westerdykella</taxon>
    </lineage>
</organism>
<dbReference type="GeneID" id="54548726"/>
<dbReference type="GO" id="GO:0046872">
    <property type="term" value="F:metal ion binding"/>
    <property type="evidence" value="ECO:0007669"/>
    <property type="project" value="UniProtKB-KW"/>
</dbReference>
<evidence type="ECO:0000313" key="7">
    <source>
        <dbReference type="Proteomes" id="UP000800097"/>
    </source>
</evidence>
<feature type="domain" description="CENP-V/GFA" evidence="5">
    <location>
        <begin position="3"/>
        <end position="131"/>
    </location>
</feature>
<dbReference type="GO" id="GO:0016846">
    <property type="term" value="F:carbon-sulfur lyase activity"/>
    <property type="evidence" value="ECO:0007669"/>
    <property type="project" value="InterPro"/>
</dbReference>
<comment type="similarity">
    <text evidence="1">Belongs to the Gfa family.</text>
</comment>
<evidence type="ECO:0000259" key="5">
    <source>
        <dbReference type="PROSITE" id="PS51891"/>
    </source>
</evidence>
<proteinExistence type="inferred from homology"/>